<feature type="compositionally biased region" description="Basic and acidic residues" evidence="2">
    <location>
        <begin position="775"/>
        <end position="786"/>
    </location>
</feature>
<feature type="compositionally biased region" description="Polar residues" evidence="2">
    <location>
        <begin position="1"/>
        <end position="14"/>
    </location>
</feature>
<feature type="compositionally biased region" description="Basic and acidic residues" evidence="2">
    <location>
        <begin position="1074"/>
        <end position="1083"/>
    </location>
</feature>
<feature type="compositionally biased region" description="Basic and acidic residues" evidence="2">
    <location>
        <begin position="527"/>
        <end position="547"/>
    </location>
</feature>
<feature type="region of interest" description="Disordered" evidence="2">
    <location>
        <begin position="1956"/>
        <end position="1997"/>
    </location>
</feature>
<dbReference type="Pfam" id="PF24344">
    <property type="entry name" value="PH_23"/>
    <property type="match status" value="1"/>
</dbReference>
<proteinExistence type="predicted"/>
<keyword evidence="1" id="KW-0175">Coiled coil</keyword>
<feature type="region of interest" description="Disordered" evidence="2">
    <location>
        <begin position="69"/>
        <end position="250"/>
    </location>
</feature>
<comment type="caution">
    <text evidence="6">The sequence shown here is derived from an EMBL/GenBank/DDBJ whole genome shotgun (WGS) entry which is preliminary data.</text>
</comment>
<dbReference type="VEuPathDB" id="FungiDB:AAP_02136"/>
<feature type="compositionally biased region" description="Polar residues" evidence="2">
    <location>
        <begin position="1666"/>
        <end position="1675"/>
    </location>
</feature>
<feature type="region of interest" description="Disordered" evidence="2">
    <location>
        <begin position="1553"/>
        <end position="1797"/>
    </location>
</feature>
<feature type="compositionally biased region" description="Low complexity" evidence="2">
    <location>
        <begin position="803"/>
        <end position="812"/>
    </location>
</feature>
<feature type="compositionally biased region" description="Basic and acidic residues" evidence="2">
    <location>
        <begin position="501"/>
        <end position="512"/>
    </location>
</feature>
<feature type="region of interest" description="Disordered" evidence="2">
    <location>
        <begin position="1112"/>
        <end position="1137"/>
    </location>
</feature>
<feature type="compositionally biased region" description="Basic and acidic residues" evidence="2">
    <location>
        <begin position="410"/>
        <end position="419"/>
    </location>
</feature>
<dbReference type="InterPro" id="IPR056416">
    <property type="entry name" value="DH_2_fung"/>
</dbReference>
<dbReference type="Pfam" id="PF24345">
    <property type="entry name" value="PH_24"/>
    <property type="match status" value="1"/>
</dbReference>
<evidence type="ECO:0000259" key="3">
    <source>
        <dbReference type="Pfam" id="PF24340"/>
    </source>
</evidence>
<evidence type="ECO:0000313" key="6">
    <source>
        <dbReference type="EMBL" id="KZZ94043.1"/>
    </source>
</evidence>
<feature type="domain" description="DBL homology" evidence="3">
    <location>
        <begin position="1134"/>
        <end position="1345"/>
    </location>
</feature>
<feature type="compositionally biased region" description="Basic and acidic residues" evidence="2">
    <location>
        <begin position="941"/>
        <end position="955"/>
    </location>
</feature>
<feature type="region of interest" description="Disordered" evidence="2">
    <location>
        <begin position="997"/>
        <end position="1020"/>
    </location>
</feature>
<feature type="compositionally biased region" description="Low complexity" evidence="2">
    <location>
        <begin position="69"/>
        <end position="84"/>
    </location>
</feature>
<gene>
    <name evidence="6" type="ORF">AAP_02136</name>
</gene>
<protein>
    <submittedName>
        <fullName evidence="6">Uncharacterized protein</fullName>
    </submittedName>
</protein>
<feature type="compositionally biased region" description="Low complexity" evidence="2">
    <location>
        <begin position="266"/>
        <end position="276"/>
    </location>
</feature>
<feature type="region of interest" description="Disordered" evidence="2">
    <location>
        <begin position="2025"/>
        <end position="2062"/>
    </location>
</feature>
<feature type="compositionally biased region" description="Acidic residues" evidence="2">
    <location>
        <begin position="1765"/>
        <end position="1774"/>
    </location>
</feature>
<name>A0A162IIQ2_9EURO</name>
<dbReference type="InterPro" id="IPR056222">
    <property type="entry name" value="PH_23"/>
</dbReference>
<feature type="compositionally biased region" description="Acidic residues" evidence="2">
    <location>
        <begin position="85"/>
        <end position="97"/>
    </location>
</feature>
<feature type="compositionally biased region" description="Low complexity" evidence="2">
    <location>
        <begin position="877"/>
        <end position="893"/>
    </location>
</feature>
<feature type="compositionally biased region" description="Basic residues" evidence="2">
    <location>
        <begin position="1120"/>
        <end position="1132"/>
    </location>
</feature>
<feature type="compositionally biased region" description="Basic residues" evidence="2">
    <location>
        <begin position="517"/>
        <end position="526"/>
    </location>
</feature>
<feature type="region of interest" description="Disordered" evidence="2">
    <location>
        <begin position="266"/>
        <end position="312"/>
    </location>
</feature>
<accession>A0A162IIQ2</accession>
<dbReference type="EMBL" id="AZGZ01000007">
    <property type="protein sequence ID" value="KZZ94043.1"/>
    <property type="molecule type" value="Genomic_DNA"/>
</dbReference>
<dbReference type="Pfam" id="PF24340">
    <property type="entry name" value="DH_2"/>
    <property type="match status" value="1"/>
</dbReference>
<dbReference type="Proteomes" id="UP000242877">
    <property type="component" value="Unassembled WGS sequence"/>
</dbReference>
<feature type="compositionally biased region" description="Polar residues" evidence="2">
    <location>
        <begin position="1741"/>
        <end position="1756"/>
    </location>
</feature>
<feature type="compositionally biased region" description="Polar residues" evidence="2">
    <location>
        <begin position="701"/>
        <end position="715"/>
    </location>
</feature>
<feature type="compositionally biased region" description="Basic and acidic residues" evidence="2">
    <location>
        <begin position="187"/>
        <end position="217"/>
    </location>
</feature>
<feature type="compositionally biased region" description="Low complexity" evidence="2">
    <location>
        <begin position="1581"/>
        <end position="1591"/>
    </location>
</feature>
<keyword evidence="7" id="KW-1185">Reference proteome</keyword>
<evidence type="ECO:0000259" key="4">
    <source>
        <dbReference type="Pfam" id="PF24344"/>
    </source>
</evidence>
<feature type="domain" description="PH" evidence="4">
    <location>
        <begin position="1360"/>
        <end position="1500"/>
    </location>
</feature>
<feature type="compositionally biased region" description="Acidic residues" evidence="2">
    <location>
        <begin position="998"/>
        <end position="1007"/>
    </location>
</feature>
<feature type="domain" description="PH" evidence="5">
    <location>
        <begin position="1812"/>
        <end position="1948"/>
    </location>
</feature>
<feature type="compositionally biased region" description="Low complexity" evidence="2">
    <location>
        <begin position="25"/>
        <end position="35"/>
    </location>
</feature>
<feature type="compositionally biased region" description="Polar residues" evidence="2">
    <location>
        <begin position="1694"/>
        <end position="1709"/>
    </location>
</feature>
<sequence length="2216" mass="241761">MPLPSSSTSRFQDGNTRRKSTLDFAQGQGQAQAQGVALSDASTVRDKIRQWQRQGGGVAHVPDAAVSAVSAVGTTEGNAAGQDYNDNDNGNENEEEYSGTKQHGSYERERMRTQASAVRNRERGGKSKHSFSSSISSRESADKLTPLPPPFMSTTTHGHEPDEDGEDGGGGGGGGDAKSSSRPKKRVISDGHWRIDRNEKNKPKQNKEHPPRKKNELLDQYVENTPPPITSPRLPFTPYSSGLGSPPGSHVGLGAKKFGATATASSITAGGATASGHIARRSRDLNGEGTEAEIDEERESRIRARRRERARSIATVRTALTATNISDAESDAVVKGESKRKASRQSQSFGHLKSKSLDIAKLENASGAEDGLLKAKATSPPETKSKAKRRDTSPMLEHPSSKLQNVLGMEYDRVKDKKQQPTSSSTRKKDQKLFGKEGPPPAQPASKGSNIEAWLSGMDDPPELSGFDDEPVVDHHAHNQRQHPPIDRGVTSSPVHSRKSFYTEKDAEDHIPYARASLKKKGTKKTKATDRNKDRARAGAEKGESSKVTRRKASPVTDTENITKKGSRRRKNSPESEREVRQLPRRKTSPMPVSKEMFGQEVLSPGEETEVETRRLPRRTTSPLPGAQFTKDEPETGKSSFSRPGDREKSVAPTTRRRRSITPEEKRSVKSRIKAFNQIEPASVKPSWRKALARQEKGGNDVSTAPEQSKQTNETCEPEIQPHKNESPAQAGIASPERPIDGSSGDNIPETEQHQQEPLHEPVPSLEIRISSPAKEIDEQQPEPRPETPPLNDSKLSSGILKSPSPSITISSPDERSLTPNGLKPRLSSPYSPSYSPSGSSVRSQRQTRTPTPRNGRRSSSRKTSQSFSYIASPHQRGSAASSPRGRRTSSGNRGRRSATPNKSPLFAPVHTNLDEVSAPEDQLDQEEKGRNLLSSPEPENVEHEDHLHHQEQPERLSTPISVVSDVPGKARLAKLHRSLEEALQDTVTERVLINDGYDGEEDEPEEQPYQGSMLDRPPPLKFKRQGGLGGGGATGARRLLNALPTRNDSLDNGITAPVLSLPTPKAPAFEAIKESEEPPKEATDDDVIQAGGEGVERRLTTHRELMSVLSLKDKDRSQSKKGSKRGSRRNKSSNASLSDILRDLKADETKYMRELRTLVGGVIPVLLTSVVSEVDSATTAGLFRPSAKPGDDANFTKPILEMGDWLKQLKERHRGIPLDNIDQLLDWAEQSRGLYEEYVKSWRLGFQDVVINLALPSPDDDPSHKSKDADVESLYAGGMSQDSDGDVIDGEGVKVDVAFLLKRPLVRLKYLAKTFKGIDARQHSQRTHEIAKAYLALVTEARKRANEERARLEDEAAAAVDATRARSLKDLTPLRGIKINKLRRVKARDPFGLSLLHTSGQQIDCECELILRDNPPDVPPGGDLLICEVDDLGRWLLFPPIERGRASARRGDSRDELVVMIRGVPGEEEEWKELLCFQADEPDIAQEWVSMIGLSPVPPAINRSLSFTNRLKEKGNRPPPGMLPTDSLFTVPEEGSVVSSSNVNVPIAANFSQYSLPGPPDTIVRPPGTQNEVIRGPTNSLMASSSLRRSSALRKSKYGEMHRPSLHSKQESGQSRSNTVKRELHAQSPEFVEGQPMRPPEPDLARGRRTQSPSAEPPTVHRLRNQSPIVSSSSLRKEPGNETIPSTFDDILSSLSPSTTGSQRSGRSQAGPDRSVLWAASGNAPRRRSSSPLKHEIAVTPTSRASQSSLSTVDLNGTGTSTESSDEELEDSDASPIPRVLSRRGSRKPPFAPTSVPDGFSPPVDFVFEQQRRPFKPVRSNAMVFYWDERGSWESIHTDECLLVITGGLIEAYEVAFIPILDGQDERAKANIRPIIALELTPLVPIRRGTAVDISIRSPPTPKSRIQPGNNIMFRCRAPDECDKLYGYINLSRTNNPTYIALQNARQQPYPALEPVERQESRRTSKGFFGGLGRSNSYRASNTKLPQSASGVTENSAGTVATAFSAIKKLGRSKVFNLARSTLASRQGSGSGGDGSQYSGGSSGSGGNAPAPEDDTAEPGIGLSNAKIRLYTRMPGNKWGDLGAAKLTILPAETTKSPSGTNENHAPEGRLFANPYTPPETAGKNRVPQPATGPNATEKRIVVTAKNGNTLIDACLGESCFERVARTGIAVSVYEDSGVPKEGGVMIGNFKVYMIQMKSEAETAYTFSLVGKLRY</sequence>
<feature type="compositionally biased region" description="Low complexity" evidence="2">
    <location>
        <begin position="240"/>
        <end position="250"/>
    </location>
</feature>
<dbReference type="OrthoDB" id="5408934at2759"/>
<reference evidence="6 7" key="1">
    <citation type="journal article" date="2016" name="Genome Biol. Evol.">
        <title>Divergent and convergent evolution of fungal pathogenicity.</title>
        <authorList>
            <person name="Shang Y."/>
            <person name="Xiao G."/>
            <person name="Zheng P."/>
            <person name="Cen K."/>
            <person name="Zhan S."/>
            <person name="Wang C."/>
        </authorList>
    </citation>
    <scope>NUCLEOTIDE SEQUENCE [LARGE SCALE GENOMIC DNA]</scope>
    <source>
        <strain evidence="6 7">ARSEF 7405</strain>
    </source>
</reference>
<feature type="region of interest" description="Disordered" evidence="2">
    <location>
        <begin position="1074"/>
        <end position="1098"/>
    </location>
</feature>
<feature type="region of interest" description="Disordered" evidence="2">
    <location>
        <begin position="325"/>
        <end position="962"/>
    </location>
</feature>
<feature type="region of interest" description="Disordered" evidence="2">
    <location>
        <begin position="1"/>
        <end position="43"/>
    </location>
</feature>
<feature type="coiled-coil region" evidence="1">
    <location>
        <begin position="1336"/>
        <end position="1363"/>
    </location>
</feature>
<feature type="compositionally biased region" description="Low complexity" evidence="2">
    <location>
        <begin position="828"/>
        <end position="854"/>
    </location>
</feature>
<evidence type="ECO:0000259" key="5">
    <source>
        <dbReference type="Pfam" id="PF24345"/>
    </source>
</evidence>
<feature type="compositionally biased region" description="Basic and acidic residues" evidence="2">
    <location>
        <begin position="751"/>
        <end position="760"/>
    </location>
</feature>
<feature type="compositionally biased region" description="Polar residues" evidence="2">
    <location>
        <begin position="1975"/>
        <end position="1997"/>
    </location>
</feature>
<organism evidence="6 7">
    <name type="scientific">Ascosphaera apis ARSEF 7405</name>
    <dbReference type="NCBI Taxonomy" id="392613"/>
    <lineage>
        <taxon>Eukaryota</taxon>
        <taxon>Fungi</taxon>
        <taxon>Dikarya</taxon>
        <taxon>Ascomycota</taxon>
        <taxon>Pezizomycotina</taxon>
        <taxon>Eurotiomycetes</taxon>
        <taxon>Eurotiomycetidae</taxon>
        <taxon>Onygenales</taxon>
        <taxon>Ascosphaeraceae</taxon>
        <taxon>Ascosphaera</taxon>
    </lineage>
</organism>
<evidence type="ECO:0000313" key="7">
    <source>
        <dbReference type="Proteomes" id="UP000242877"/>
    </source>
</evidence>
<feature type="compositionally biased region" description="Acidic residues" evidence="2">
    <location>
        <begin position="460"/>
        <end position="471"/>
    </location>
</feature>
<evidence type="ECO:0000256" key="1">
    <source>
        <dbReference type="SAM" id="Coils"/>
    </source>
</evidence>
<feature type="compositionally biased region" description="Basic and acidic residues" evidence="2">
    <location>
        <begin position="572"/>
        <end position="582"/>
    </location>
</feature>
<evidence type="ECO:0000256" key="2">
    <source>
        <dbReference type="SAM" id="MobiDB-lite"/>
    </source>
</evidence>
<dbReference type="InterPro" id="IPR056223">
    <property type="entry name" value="PH_24"/>
</dbReference>